<dbReference type="Proteomes" id="UP001207228">
    <property type="component" value="Unassembled WGS sequence"/>
</dbReference>
<keyword evidence="2" id="KW-1185">Reference proteome</keyword>
<sequence length="270" mass="30540">MAVIPVPDKCFIPFDVPIARDVLPEKFTYPFSYKPHPLSLLAVEKLQRHLTHQQEWEHNFGLEEGQAGTVIGKMFGVLVVETSECEIGFLAAFSGKLAGGYHHARFVPPVFDSLTEGSFLNVGMAELTRINQEIKTLNERMSDENLEKIDTLQKLRKSNSVALQAKLFDHYSFLNQAGEEMNLREIFQGNANSNPPAGAGECAAPKLLQYAFRHSMKPLAMAEFWWGLSPKSDYWKHGHYYPSCREKCEPILTHMLANISMDEMPEDCFA</sequence>
<evidence type="ECO:0000313" key="1">
    <source>
        <dbReference type="EMBL" id="MCX2738747.1"/>
    </source>
</evidence>
<gene>
    <name evidence="1" type="ORF">OO017_02215</name>
</gene>
<comment type="caution">
    <text evidence="1">The sequence shown here is derived from an EMBL/GenBank/DDBJ whole genome shotgun (WGS) entry which is preliminary data.</text>
</comment>
<reference evidence="1 2" key="1">
    <citation type="submission" date="2022-11" db="EMBL/GenBank/DDBJ databases">
        <title>The characterization of three novel Bacteroidetes species and genomic analysis of their roles in tidal elemental geochemical cycles.</title>
        <authorList>
            <person name="Ma K.-J."/>
        </authorList>
    </citation>
    <scope>NUCLEOTIDE SEQUENCE [LARGE SCALE GENOMIC DNA]</scope>
    <source>
        <strain evidence="1 2">M82</strain>
    </source>
</reference>
<name>A0ABT3RB62_9BACT</name>
<organism evidence="1 2">
    <name type="scientific">Pontibacter anaerobius</name>
    <dbReference type="NCBI Taxonomy" id="2993940"/>
    <lineage>
        <taxon>Bacteria</taxon>
        <taxon>Pseudomonadati</taxon>
        <taxon>Bacteroidota</taxon>
        <taxon>Cytophagia</taxon>
        <taxon>Cytophagales</taxon>
        <taxon>Hymenobacteraceae</taxon>
        <taxon>Pontibacter</taxon>
    </lineage>
</organism>
<accession>A0ABT3RB62</accession>
<evidence type="ECO:0000313" key="2">
    <source>
        <dbReference type="Proteomes" id="UP001207228"/>
    </source>
</evidence>
<proteinExistence type="predicted"/>
<protein>
    <submittedName>
        <fullName evidence="1">Pseudouridylate synthase</fullName>
    </submittedName>
</protein>
<dbReference type="EMBL" id="JAPFQO010000001">
    <property type="protein sequence ID" value="MCX2738747.1"/>
    <property type="molecule type" value="Genomic_DNA"/>
</dbReference>
<dbReference type="RefSeq" id="WP_266050798.1">
    <property type="nucleotide sequence ID" value="NZ_JAPFQO010000001.1"/>
</dbReference>